<dbReference type="Proteomes" id="UP000248259">
    <property type="component" value="Unassembled WGS sequence"/>
</dbReference>
<dbReference type="AlphaFoldDB" id="A0A323USE6"/>
<dbReference type="RefSeq" id="WP_110527583.1">
    <property type="nucleotide sequence ID" value="NZ_QKOE01000016.1"/>
</dbReference>
<keyword evidence="5" id="KW-1185">Reference proteome</keyword>
<dbReference type="GO" id="GO:0055130">
    <property type="term" value="P:D-alanine catabolic process"/>
    <property type="evidence" value="ECO:0007669"/>
    <property type="project" value="TreeGrafter"/>
</dbReference>
<dbReference type="SUPFAM" id="SSF51905">
    <property type="entry name" value="FAD/NAD(P)-binding domain"/>
    <property type="match status" value="1"/>
</dbReference>
<dbReference type="InterPro" id="IPR006076">
    <property type="entry name" value="FAD-dep_OxRdtase"/>
</dbReference>
<dbReference type="EMBL" id="QKOE01000016">
    <property type="protein sequence ID" value="PZA15191.1"/>
    <property type="molecule type" value="Genomic_DNA"/>
</dbReference>
<evidence type="ECO:0000313" key="4">
    <source>
        <dbReference type="EMBL" id="PZA15191.1"/>
    </source>
</evidence>
<accession>A0A323USE6</accession>
<reference evidence="4 5" key="1">
    <citation type="submission" date="2018-06" db="EMBL/GenBank/DDBJ databases">
        <title>Azoarcus communis strain SWub3 genome.</title>
        <authorList>
            <person name="Zorraquino Salvo V."/>
            <person name="Toubiana D."/>
            <person name="Blumwald E."/>
        </authorList>
    </citation>
    <scope>NUCLEOTIDE SEQUENCE [LARGE SCALE GENOMIC DNA]</scope>
    <source>
        <strain evidence="4 5">SWub3</strain>
    </source>
</reference>
<name>A0A323USE6_9RHOO</name>
<dbReference type="SUPFAM" id="SSF54373">
    <property type="entry name" value="FAD-linked reductases, C-terminal domain"/>
    <property type="match status" value="1"/>
</dbReference>
<gene>
    <name evidence="4" type="ORF">DNK49_17735</name>
</gene>
<comment type="similarity">
    <text evidence="1">Belongs to the DadA oxidoreductase family.</text>
</comment>
<dbReference type="Pfam" id="PF01266">
    <property type="entry name" value="DAO"/>
    <property type="match status" value="1"/>
</dbReference>
<protein>
    <submittedName>
        <fullName evidence="4">D-amino acid dehydrogenase small subunit</fullName>
    </submittedName>
</protein>
<dbReference type="Gene3D" id="3.30.9.10">
    <property type="entry name" value="D-Amino Acid Oxidase, subunit A, domain 2"/>
    <property type="match status" value="1"/>
</dbReference>
<keyword evidence="2" id="KW-0560">Oxidoreductase</keyword>
<feature type="domain" description="FAD dependent oxidoreductase" evidence="3">
    <location>
        <begin position="3"/>
        <end position="400"/>
    </location>
</feature>
<dbReference type="PANTHER" id="PTHR13847:SF280">
    <property type="entry name" value="D-AMINO ACID DEHYDROGENASE"/>
    <property type="match status" value="1"/>
</dbReference>
<dbReference type="GO" id="GO:0008718">
    <property type="term" value="F:D-amino-acid dehydrogenase activity"/>
    <property type="evidence" value="ECO:0007669"/>
    <property type="project" value="TreeGrafter"/>
</dbReference>
<evidence type="ECO:0000256" key="1">
    <source>
        <dbReference type="ARBA" id="ARBA00009410"/>
    </source>
</evidence>
<evidence type="ECO:0000259" key="3">
    <source>
        <dbReference type="Pfam" id="PF01266"/>
    </source>
</evidence>
<dbReference type="Gene3D" id="3.50.50.60">
    <property type="entry name" value="FAD/NAD(P)-binding domain"/>
    <property type="match status" value="2"/>
</dbReference>
<evidence type="ECO:0000313" key="5">
    <source>
        <dbReference type="Proteomes" id="UP000248259"/>
    </source>
</evidence>
<dbReference type="InterPro" id="IPR036188">
    <property type="entry name" value="FAD/NAD-bd_sf"/>
</dbReference>
<comment type="caution">
    <text evidence="4">The sequence shown here is derived from an EMBL/GenBank/DDBJ whole genome shotgun (WGS) entry which is preliminary data.</text>
</comment>
<proteinExistence type="inferred from homology"/>
<dbReference type="PANTHER" id="PTHR13847">
    <property type="entry name" value="SARCOSINE DEHYDROGENASE-RELATED"/>
    <property type="match status" value="1"/>
</dbReference>
<dbReference type="OrthoDB" id="18526at2"/>
<dbReference type="NCBIfam" id="NF001933">
    <property type="entry name" value="PRK00711.1"/>
    <property type="match status" value="1"/>
</dbReference>
<organism evidence="4 5">
    <name type="scientific">Parazoarcus communis SWub3 = DSM 12120</name>
    <dbReference type="NCBI Taxonomy" id="1121029"/>
    <lineage>
        <taxon>Bacteria</taxon>
        <taxon>Pseudomonadati</taxon>
        <taxon>Pseudomonadota</taxon>
        <taxon>Betaproteobacteria</taxon>
        <taxon>Rhodocyclales</taxon>
        <taxon>Zoogloeaceae</taxon>
        <taxon>Parazoarcus</taxon>
    </lineage>
</organism>
<dbReference type="GO" id="GO:0005886">
    <property type="term" value="C:plasma membrane"/>
    <property type="evidence" value="ECO:0007669"/>
    <property type="project" value="TreeGrafter"/>
</dbReference>
<sequence>MNIVVIGAGIVGLTTAWTLQAEGHQVTLIDRANAVGQGTSLANGGQLSYRYIAPLADPDVLGKIPGWMLRSDAPVRFRPRFDPDQWRWILSFLKACNTSDKLRSVAALLPLALYSQSLIHALAQDSTLDFDYRRNGKLIIHRDRATFESARRLLAGQPELAEEQQALDAQACIDLEPSLAGLRGEIVGGIHTRSEEAGDCHKLCQALAAGLSRGKQPATLLLGETVEGFEVHQGRLSAVITDKRRLAPDACVMAGGVESVGLLKPLGISVPIYPLKGYSLNIPIHAANAVPDASVTDFQRKIVYARLGQHLRVAGMADIVGFDTGLNARRLADLQRETAANFGKGLYLDRAEPWAGLRPATPSGRPIVDATRIPGLWLNVGHGALGFTLAAGCAQLLADRMMGRQPAIPDEGFLLANAQPEGWLASRQRHAG</sequence>
<evidence type="ECO:0000256" key="2">
    <source>
        <dbReference type="ARBA" id="ARBA00023002"/>
    </source>
</evidence>
<dbReference type="GO" id="GO:0005737">
    <property type="term" value="C:cytoplasm"/>
    <property type="evidence" value="ECO:0007669"/>
    <property type="project" value="TreeGrafter"/>
</dbReference>